<organism evidence="1 2">
    <name type="scientific">Pangasianodon gigas</name>
    <name type="common">Mekong giant catfish</name>
    <name type="synonym">Pangasius gigas</name>
    <dbReference type="NCBI Taxonomy" id="30993"/>
    <lineage>
        <taxon>Eukaryota</taxon>
        <taxon>Metazoa</taxon>
        <taxon>Chordata</taxon>
        <taxon>Craniata</taxon>
        <taxon>Vertebrata</taxon>
        <taxon>Euteleostomi</taxon>
        <taxon>Actinopterygii</taxon>
        <taxon>Neopterygii</taxon>
        <taxon>Teleostei</taxon>
        <taxon>Ostariophysi</taxon>
        <taxon>Siluriformes</taxon>
        <taxon>Pangasiidae</taxon>
        <taxon>Pangasianodon</taxon>
    </lineage>
</organism>
<evidence type="ECO:0000313" key="2">
    <source>
        <dbReference type="Proteomes" id="UP000829447"/>
    </source>
</evidence>
<sequence length="335" mass="36187">MKTCSHTSPLWIRLKTPALEGIVETQCRSAGSRIRSASLNGNRIWLSGSSGHQRPKVKRHQDAEPQRLRSRMSEMDGPTVTGVSVLESDNSLHQKEKGPVIGGLRLRSAPGACVLFAGVLLLVGIGVAVGGYWPHRNRRPVPHHAPSGRTPSEKLKLVGPIIMGVGLFIFICANTLLYENRDHRLKQASQKNDTLGGRRNSEGCSQPETNTNTHTLALSELNIHCLQGGIAVPALKCSSPSSASLNSSQMNFDLAESRDAVMLIPPVMKLNNCLTKCPDAPPLLQHLPAHGEKDQCKRAGPIITGHSSLSLTRESGEEMSTGQCGPIKYTQTVDK</sequence>
<dbReference type="Proteomes" id="UP000829447">
    <property type="component" value="Linkage Group LG22"/>
</dbReference>
<protein>
    <submittedName>
        <fullName evidence="1">Uncharacterized protein</fullName>
    </submittedName>
</protein>
<keyword evidence="2" id="KW-1185">Reference proteome</keyword>
<gene>
    <name evidence="1" type="ORF">PGIGA_G00133340</name>
</gene>
<name>A0ACC5XJ48_PANGG</name>
<accession>A0ACC5XJ48</accession>
<reference evidence="1 2" key="1">
    <citation type="journal article" date="2022" name="bioRxiv">
        <title>An ancient truncated duplication of the anti-Mullerian hormone receptor type 2 gene is a potential conserved master sex determinant in the Pangasiidae catfish family.</title>
        <authorList>
            <person name="Wen M."/>
            <person name="Pan Q."/>
            <person name="Jouanno E."/>
            <person name="Montfort J."/>
            <person name="Zahm M."/>
            <person name="Cabau C."/>
            <person name="Klopp C."/>
            <person name="Iampietro C."/>
            <person name="Roques C."/>
            <person name="Bouchez O."/>
            <person name="Castinel A."/>
            <person name="Donnadieu C."/>
            <person name="Parrinello H."/>
            <person name="Poncet C."/>
            <person name="Belmonte E."/>
            <person name="Gautier V."/>
            <person name="Avarre J.-C."/>
            <person name="Dugue R."/>
            <person name="Gustiano R."/>
            <person name="Ha T.T.T."/>
            <person name="Campet M."/>
            <person name="Sriphairoj K."/>
            <person name="Ribolli J."/>
            <person name="de Almeida F.L."/>
            <person name="Desvignes T."/>
            <person name="Postlethwait J.H."/>
            <person name="Bucao C.F."/>
            <person name="Robinson-Rechavi M."/>
            <person name="Bobe J."/>
            <person name="Herpin A."/>
            <person name="Guiguen Y."/>
        </authorList>
    </citation>
    <scope>NUCLEOTIDE SEQUENCE [LARGE SCALE GENOMIC DNA]</scope>
    <source>
        <strain evidence="1">YG-Dec2019</strain>
    </source>
</reference>
<comment type="caution">
    <text evidence="1">The sequence shown here is derived from an EMBL/GenBank/DDBJ whole genome shotgun (WGS) entry which is preliminary data.</text>
</comment>
<dbReference type="EMBL" id="CM040475">
    <property type="protein sequence ID" value="MCI4391363.1"/>
    <property type="molecule type" value="Genomic_DNA"/>
</dbReference>
<proteinExistence type="predicted"/>
<evidence type="ECO:0000313" key="1">
    <source>
        <dbReference type="EMBL" id="MCI4391363.1"/>
    </source>
</evidence>